<proteinExistence type="inferred from homology"/>
<dbReference type="AlphaFoldDB" id="A0A2I0HQP0"/>
<protein>
    <submittedName>
        <fullName evidence="2">Uncharacterized protein</fullName>
    </submittedName>
</protein>
<dbReference type="Pfam" id="PF00106">
    <property type="entry name" value="adh_short"/>
    <property type="match status" value="1"/>
</dbReference>
<dbReference type="Gene3D" id="3.40.50.720">
    <property type="entry name" value="NAD(P)-binding Rossmann-like Domain"/>
    <property type="match status" value="1"/>
</dbReference>
<name>A0A2I0HQP0_PUNGR</name>
<dbReference type="InterPro" id="IPR002347">
    <property type="entry name" value="SDR_fam"/>
</dbReference>
<accession>A0A2I0HQP0</accession>
<dbReference type="SUPFAM" id="SSF51735">
    <property type="entry name" value="NAD(P)-binding Rossmann-fold domains"/>
    <property type="match status" value="1"/>
</dbReference>
<keyword evidence="3" id="KW-1185">Reference proteome</keyword>
<organism evidence="2 3">
    <name type="scientific">Punica granatum</name>
    <name type="common">Pomegranate</name>
    <dbReference type="NCBI Taxonomy" id="22663"/>
    <lineage>
        <taxon>Eukaryota</taxon>
        <taxon>Viridiplantae</taxon>
        <taxon>Streptophyta</taxon>
        <taxon>Embryophyta</taxon>
        <taxon>Tracheophyta</taxon>
        <taxon>Spermatophyta</taxon>
        <taxon>Magnoliopsida</taxon>
        <taxon>eudicotyledons</taxon>
        <taxon>Gunneridae</taxon>
        <taxon>Pentapetalae</taxon>
        <taxon>rosids</taxon>
        <taxon>malvids</taxon>
        <taxon>Myrtales</taxon>
        <taxon>Lythraceae</taxon>
        <taxon>Punica</taxon>
    </lineage>
</organism>
<comment type="similarity">
    <text evidence="1">Belongs to the short-chain dehydrogenases/reductases (SDR) family.</text>
</comment>
<dbReference type="PANTHER" id="PTHR42820:SF16">
    <property type="entry name" value="SHORT-CHAIN DEHYDROGENASE REDUCTASE 3B"/>
    <property type="match status" value="1"/>
</dbReference>
<dbReference type="PANTHER" id="PTHR42820">
    <property type="entry name" value="SHORT-CHAIN DEHYDROGENASE REDUCTASE"/>
    <property type="match status" value="1"/>
</dbReference>
<evidence type="ECO:0000313" key="2">
    <source>
        <dbReference type="EMBL" id="PKI34031.1"/>
    </source>
</evidence>
<evidence type="ECO:0000256" key="1">
    <source>
        <dbReference type="ARBA" id="ARBA00006484"/>
    </source>
</evidence>
<dbReference type="Proteomes" id="UP000233551">
    <property type="component" value="Unassembled WGS sequence"/>
</dbReference>
<dbReference type="EMBL" id="PGOL01006164">
    <property type="protein sequence ID" value="PKI34031.1"/>
    <property type="molecule type" value="Genomic_DNA"/>
</dbReference>
<reference evidence="2 3" key="1">
    <citation type="submission" date="2017-11" db="EMBL/GenBank/DDBJ databases">
        <title>De-novo sequencing of pomegranate (Punica granatum L.) genome.</title>
        <authorList>
            <person name="Akparov Z."/>
            <person name="Amiraslanov A."/>
            <person name="Hajiyeva S."/>
            <person name="Abbasov M."/>
            <person name="Kaur K."/>
            <person name="Hamwieh A."/>
            <person name="Solovyev V."/>
            <person name="Salamov A."/>
            <person name="Braich B."/>
            <person name="Kosarev P."/>
            <person name="Mahmoud A."/>
            <person name="Hajiyev E."/>
            <person name="Babayeva S."/>
            <person name="Izzatullayeva V."/>
            <person name="Mammadov A."/>
            <person name="Mammadov A."/>
            <person name="Sharifova S."/>
            <person name="Ojaghi J."/>
            <person name="Eynullazada K."/>
            <person name="Bayramov B."/>
            <person name="Abdulazimova A."/>
            <person name="Shahmuradov I."/>
        </authorList>
    </citation>
    <scope>NUCLEOTIDE SEQUENCE [LARGE SCALE GENOMIC DNA]</scope>
    <source>
        <strain evidence="3">cv. AG2017</strain>
        <tissue evidence="2">Leaf</tissue>
    </source>
</reference>
<dbReference type="InterPro" id="IPR036291">
    <property type="entry name" value="NAD(P)-bd_dom_sf"/>
</dbReference>
<sequence length="135" mass="14377">MVLGTGRLEGKVTIITGAASVICEATTWLFAEHGAYVIIADIQDELGHQVASSTGFDQASYWHCDVWDETQVKETVAYAVEKYGALHVMYSNAGIMGPLPASWKWTQTCTISPLAVNVLGVGSGNQGCSEGHGGW</sequence>
<gene>
    <name evidence="2" type="ORF">CRG98_045591</name>
</gene>
<evidence type="ECO:0000313" key="3">
    <source>
        <dbReference type="Proteomes" id="UP000233551"/>
    </source>
</evidence>
<dbReference type="STRING" id="22663.A0A2I0HQP0"/>
<comment type="caution">
    <text evidence="2">The sequence shown here is derived from an EMBL/GenBank/DDBJ whole genome shotgun (WGS) entry which is preliminary data.</text>
</comment>